<keyword evidence="2 5" id="KW-0547">Nucleotide-binding</keyword>
<keyword evidence="3 5" id="KW-0067">ATP-binding</keyword>
<sequence length="723" mass="78873">MINENVSAKDELHSFFYPQSVAVLGASENPKKLGNIQVKALLDGGFQGDIFPIHPTSNAIHGVKCYSSLQAVSHAVDLVIFCLSAHQIQQGLEQCVEKKVKAAIIFASGFSETGESGEKQQKQIADYAKKHGLRLLGPNCVGLVNTLNGLVGTFSPAVMSYPLSEQRAVGYVSQSGAFGVLTYMAAAQHGLTFNYFVSVGNEMDTSFEDVVEYMVHEKQTKVISGYLEGAKKPKKLRGLAYEALEKGKPIIVMKAGRGTAGKRAAASHTGSLAGSNDIYDAFFKQTGMIRANDYDEIISFSKLFLSGKLPTGRNTVIITSSGGRGINEADRCEANGLLIPKLNEETQRKIKQVIPSFASAANPIDLTAAASVSAPELFTAPLKALMEDPDVDNIILTEFPLFWDEETKELQEFVEMCKNTNKFVFVSTFPLEGMSIPKGQQYMVDHGVPVIPGNLQAISALAKLVEYSEKYRAYQKESVRERASIQKKENVAYLLQENQILSEWDASKVLQAYEIPTTKKSLATTVDEAVQQANSIGYPVVLKIDSKDILHKTEAGGIRLSLQNAEQVKQAFDDILLSAHKYHPDAHINGVMVQEMVAKGTEVIVGVTRDASFGPVIMFGLGGIFVEVFKDIAFRVAPITRQDALEMINEIKGKAIFDGVRGEEALDVEGIVDILLRVSSLVQDYDIEELDLNPIIVTEKCAKAVDALIVTSAAQTENMLARR</sequence>
<evidence type="ECO:0000259" key="6">
    <source>
        <dbReference type="PROSITE" id="PS50975"/>
    </source>
</evidence>
<evidence type="ECO:0000313" key="7">
    <source>
        <dbReference type="EMBL" id="ASV68353.1"/>
    </source>
</evidence>
<dbReference type="Gene3D" id="3.40.50.261">
    <property type="entry name" value="Succinyl-CoA synthetase domains"/>
    <property type="match status" value="2"/>
</dbReference>
<dbReference type="GO" id="GO:0046872">
    <property type="term" value="F:metal ion binding"/>
    <property type="evidence" value="ECO:0007669"/>
    <property type="project" value="InterPro"/>
</dbReference>
<evidence type="ECO:0000256" key="4">
    <source>
        <dbReference type="ARBA" id="ARBA00060888"/>
    </source>
</evidence>
<gene>
    <name evidence="7" type="ORF">CKF48_14070</name>
</gene>
<dbReference type="SMART" id="SM00881">
    <property type="entry name" value="CoA_binding"/>
    <property type="match status" value="1"/>
</dbReference>
<reference evidence="7 8" key="1">
    <citation type="submission" date="2017-08" db="EMBL/GenBank/DDBJ databases">
        <title>Complete Genome Sequence of Bacillus kochii Oregon-R-modENCODE STRAIN BDGP4, isolated from Drosophila melanogaster gut.</title>
        <authorList>
            <person name="Wan K.H."/>
            <person name="Yu C."/>
            <person name="Park S."/>
            <person name="Hammonds A.S."/>
            <person name="Booth B.W."/>
            <person name="Celniker S.E."/>
        </authorList>
    </citation>
    <scope>NUCLEOTIDE SEQUENCE [LARGE SCALE GENOMIC DNA]</scope>
    <source>
        <strain evidence="7 8">BDGP4</strain>
    </source>
</reference>
<dbReference type="GO" id="GO:0005524">
    <property type="term" value="F:ATP binding"/>
    <property type="evidence" value="ECO:0007669"/>
    <property type="project" value="UniProtKB-UniRule"/>
</dbReference>
<dbReference type="Gene3D" id="3.30.470.20">
    <property type="entry name" value="ATP-grasp fold, B domain"/>
    <property type="match status" value="1"/>
</dbReference>
<evidence type="ECO:0000256" key="5">
    <source>
        <dbReference type="PROSITE-ProRule" id="PRU00409"/>
    </source>
</evidence>
<dbReference type="SUPFAM" id="SSF51735">
    <property type="entry name" value="NAD(P)-binding Rossmann-fold domains"/>
    <property type="match status" value="1"/>
</dbReference>
<dbReference type="RefSeq" id="WP_095371923.1">
    <property type="nucleotide sequence ID" value="NZ_CP022983.1"/>
</dbReference>
<evidence type="ECO:0000256" key="1">
    <source>
        <dbReference type="ARBA" id="ARBA00022598"/>
    </source>
</evidence>
<dbReference type="Pfam" id="PF19045">
    <property type="entry name" value="Ligase_CoA_2"/>
    <property type="match status" value="1"/>
</dbReference>
<evidence type="ECO:0000313" key="8">
    <source>
        <dbReference type="Proteomes" id="UP000215137"/>
    </source>
</evidence>
<dbReference type="Gene3D" id="3.40.50.720">
    <property type="entry name" value="NAD(P)-binding Rossmann-like Domain"/>
    <property type="match status" value="1"/>
</dbReference>
<evidence type="ECO:0000256" key="3">
    <source>
        <dbReference type="ARBA" id="ARBA00022840"/>
    </source>
</evidence>
<name>A0A248TJH1_9BACI</name>
<evidence type="ECO:0000256" key="2">
    <source>
        <dbReference type="ARBA" id="ARBA00022741"/>
    </source>
</evidence>
<dbReference type="InterPro" id="IPR016102">
    <property type="entry name" value="Succinyl-CoA_synth-like"/>
</dbReference>
<dbReference type="InterPro" id="IPR011761">
    <property type="entry name" value="ATP-grasp"/>
</dbReference>
<dbReference type="PANTHER" id="PTHR43334:SF1">
    <property type="entry name" value="3-HYDROXYPROPIONATE--COA LIGASE [ADP-FORMING]"/>
    <property type="match status" value="1"/>
</dbReference>
<dbReference type="InterPro" id="IPR013815">
    <property type="entry name" value="ATP_grasp_subdomain_1"/>
</dbReference>
<dbReference type="EMBL" id="CP022983">
    <property type="protein sequence ID" value="ASV68353.1"/>
    <property type="molecule type" value="Genomic_DNA"/>
</dbReference>
<accession>A0A248TJH1</accession>
<dbReference type="Pfam" id="PF13380">
    <property type="entry name" value="CoA_binding_2"/>
    <property type="match status" value="1"/>
</dbReference>
<dbReference type="FunFam" id="3.30.1490.20:FF:000020">
    <property type="entry name" value="Protein lysine acetyltransferase"/>
    <property type="match status" value="1"/>
</dbReference>
<dbReference type="InterPro" id="IPR003781">
    <property type="entry name" value="CoA-bd"/>
</dbReference>
<dbReference type="InterPro" id="IPR036291">
    <property type="entry name" value="NAD(P)-bd_dom_sf"/>
</dbReference>
<dbReference type="PROSITE" id="PS50975">
    <property type="entry name" value="ATP_GRASP"/>
    <property type="match status" value="1"/>
</dbReference>
<proteinExistence type="inferred from homology"/>
<dbReference type="Gene3D" id="3.30.1490.20">
    <property type="entry name" value="ATP-grasp fold, A domain"/>
    <property type="match status" value="1"/>
</dbReference>
<dbReference type="OrthoDB" id="9807426at2"/>
<protein>
    <submittedName>
        <fullName evidence="7">Acetyl-CoA synthetase</fullName>
    </submittedName>
</protein>
<feature type="domain" description="ATP-grasp" evidence="6">
    <location>
        <begin position="507"/>
        <end position="721"/>
    </location>
</feature>
<dbReference type="AlphaFoldDB" id="A0A248TJH1"/>
<dbReference type="InterPro" id="IPR043938">
    <property type="entry name" value="Ligase_CoA_dom"/>
</dbReference>
<dbReference type="InterPro" id="IPR051538">
    <property type="entry name" value="Acyl-CoA_Synth/Transferase"/>
</dbReference>
<dbReference type="SUPFAM" id="SSF56059">
    <property type="entry name" value="Glutathione synthetase ATP-binding domain-like"/>
    <property type="match status" value="1"/>
</dbReference>
<keyword evidence="8" id="KW-1185">Reference proteome</keyword>
<keyword evidence="1" id="KW-0436">Ligase</keyword>
<dbReference type="SUPFAM" id="SSF52210">
    <property type="entry name" value="Succinyl-CoA synthetase domains"/>
    <property type="match status" value="2"/>
</dbReference>
<dbReference type="Pfam" id="PF13607">
    <property type="entry name" value="Succ_CoA_lig"/>
    <property type="match status" value="1"/>
</dbReference>
<dbReference type="PANTHER" id="PTHR43334">
    <property type="entry name" value="ACETATE--COA LIGASE [ADP-FORMING]"/>
    <property type="match status" value="1"/>
</dbReference>
<dbReference type="InterPro" id="IPR032875">
    <property type="entry name" value="Succ_CoA_lig_flav_dom"/>
</dbReference>
<dbReference type="GO" id="GO:0043758">
    <property type="term" value="F:acetate-CoA ligase (ADP-forming) activity"/>
    <property type="evidence" value="ECO:0007669"/>
    <property type="project" value="InterPro"/>
</dbReference>
<organism evidence="7 8">
    <name type="scientific">Cytobacillus kochii</name>
    <dbReference type="NCBI Taxonomy" id="859143"/>
    <lineage>
        <taxon>Bacteria</taxon>
        <taxon>Bacillati</taxon>
        <taxon>Bacillota</taxon>
        <taxon>Bacilli</taxon>
        <taxon>Bacillales</taxon>
        <taxon>Bacillaceae</taxon>
        <taxon>Cytobacillus</taxon>
    </lineage>
</organism>
<dbReference type="KEGG" id="bko:CKF48_14070"/>
<dbReference type="Pfam" id="PF13549">
    <property type="entry name" value="ATP-grasp_5"/>
    <property type="match status" value="1"/>
</dbReference>
<comment type="similarity">
    <text evidence="4">In the N-terminal section; belongs to the acetate CoA ligase alpha subunit family.</text>
</comment>
<dbReference type="Proteomes" id="UP000215137">
    <property type="component" value="Chromosome"/>
</dbReference>